<sequence>MMKNKRILCLKKSRVYGLTLFAVVATYSCVPSKTLLEENSDVPMRYQNQLEDSLNSASTRWKDFFSDPYLNALIDTALIKNQELNIMLQRVEMAKNEIRTRKGEYLPSVNLQAGAEIEKVGAYTRNGAVEEQLEIREGKEFPEPLSNFVVGAYASWEVDVWKKLRNAKKAAVFEYLSSIEGKNFMVTNLVSEVAASYYELVALDSRLAIIEQNLAIQQNALAMVRLQKTAARATELAVRRFEAEVLKNKSQKYEVQQQIVETENKINFLIGRSPQHIPRDSKGFIERTVGEVNAGIPSQLLQNRPDIRQTEYELAAAKLDVKVAKANFYPSLGIKAGVGLEAFKPKFLTSTPQSLLYNVVGDVVAPLINRNAIKAAYGNANARQIQAVYEYEKAILNAYIEVANQLSNIDNLNRSYELKVGQVQALNESIDISIRLFQSARADYMEVLLTQRDALESSEDLVETKKDQMLAKVSMYRALGGGWDR</sequence>
<dbReference type="STRING" id="188872.SAMN03080602_04000"/>
<dbReference type="Pfam" id="PF02321">
    <property type="entry name" value="OEP"/>
    <property type="match status" value="2"/>
</dbReference>
<dbReference type="EMBL" id="FXAO01000011">
    <property type="protein sequence ID" value="SMG50600.1"/>
    <property type="molecule type" value="Genomic_DNA"/>
</dbReference>
<dbReference type="PROSITE" id="PS51257">
    <property type="entry name" value="PROKAR_LIPOPROTEIN"/>
    <property type="match status" value="1"/>
</dbReference>
<comment type="subcellular location">
    <subcellularLocation>
        <location evidence="2">Cell membrane</location>
        <topology evidence="2">Lipid-anchor</topology>
    </subcellularLocation>
</comment>
<proteinExistence type="inferred from homology"/>
<comment type="similarity">
    <text evidence="1 2">Belongs to the outer membrane factor (OMF) (TC 1.B.17) family.</text>
</comment>
<dbReference type="AlphaFoldDB" id="A0A1X7LA67"/>
<keyword evidence="4" id="KW-1185">Reference proteome</keyword>
<dbReference type="PANTHER" id="PTHR30203:SF30">
    <property type="entry name" value="OUTER MEMBRANE PROTEIN-RELATED"/>
    <property type="match status" value="1"/>
</dbReference>
<name>A0A1X7LA67_9FLAO</name>
<dbReference type="Gene3D" id="1.20.1600.10">
    <property type="entry name" value="Outer membrane efflux proteins (OEP)"/>
    <property type="match status" value="1"/>
</dbReference>
<evidence type="ECO:0000256" key="2">
    <source>
        <dbReference type="RuleBase" id="RU362097"/>
    </source>
</evidence>
<dbReference type="RefSeq" id="WP_085500673.1">
    <property type="nucleotide sequence ID" value="NZ_FXAO01000011.1"/>
</dbReference>
<evidence type="ECO:0000313" key="3">
    <source>
        <dbReference type="EMBL" id="SMG50600.1"/>
    </source>
</evidence>
<keyword evidence="2" id="KW-0564">Palmitate</keyword>
<dbReference type="PANTHER" id="PTHR30203">
    <property type="entry name" value="OUTER MEMBRANE CATION EFFLUX PROTEIN"/>
    <property type="match status" value="1"/>
</dbReference>
<accession>A0A1X7LA67</accession>
<evidence type="ECO:0000256" key="1">
    <source>
        <dbReference type="ARBA" id="ARBA00007613"/>
    </source>
</evidence>
<keyword evidence="2" id="KW-0812">Transmembrane</keyword>
<dbReference type="GO" id="GO:0005886">
    <property type="term" value="C:plasma membrane"/>
    <property type="evidence" value="ECO:0007669"/>
    <property type="project" value="UniProtKB-SubCell"/>
</dbReference>
<evidence type="ECO:0000313" key="4">
    <source>
        <dbReference type="Proteomes" id="UP000193420"/>
    </source>
</evidence>
<dbReference type="SUPFAM" id="SSF56954">
    <property type="entry name" value="Outer membrane efflux proteins (OEP)"/>
    <property type="match status" value="1"/>
</dbReference>
<keyword evidence="2" id="KW-1134">Transmembrane beta strand</keyword>
<organism evidence="3 4">
    <name type="scientific">Arenibacter troitsensis</name>
    <dbReference type="NCBI Taxonomy" id="188872"/>
    <lineage>
        <taxon>Bacteria</taxon>
        <taxon>Pseudomonadati</taxon>
        <taxon>Bacteroidota</taxon>
        <taxon>Flavobacteriia</taxon>
        <taxon>Flavobacteriales</taxon>
        <taxon>Flavobacteriaceae</taxon>
        <taxon>Arenibacter</taxon>
    </lineage>
</organism>
<dbReference type="Gene3D" id="2.20.200.10">
    <property type="entry name" value="Outer membrane efflux proteins (OEP)"/>
    <property type="match status" value="1"/>
</dbReference>
<dbReference type="OrthoDB" id="9770517at2"/>
<dbReference type="Proteomes" id="UP000193420">
    <property type="component" value="Unassembled WGS sequence"/>
</dbReference>
<gene>
    <name evidence="3" type="ORF">SAMN03080602_04000</name>
</gene>
<dbReference type="InterPro" id="IPR010131">
    <property type="entry name" value="MdtP/NodT-like"/>
</dbReference>
<keyword evidence="2 3" id="KW-0449">Lipoprotein</keyword>
<dbReference type="NCBIfam" id="TIGR01845">
    <property type="entry name" value="outer_NodT"/>
    <property type="match status" value="1"/>
</dbReference>
<dbReference type="GO" id="GO:0015562">
    <property type="term" value="F:efflux transmembrane transporter activity"/>
    <property type="evidence" value="ECO:0007669"/>
    <property type="project" value="InterPro"/>
</dbReference>
<keyword evidence="2" id="KW-0472">Membrane</keyword>
<dbReference type="InterPro" id="IPR003423">
    <property type="entry name" value="OMP_efflux"/>
</dbReference>
<protein>
    <submittedName>
        <fullName evidence="3">Efflux transporter, outer membrane factor (OMF) lipoprotein, NodT family</fullName>
    </submittedName>
</protein>
<reference evidence="4" key="1">
    <citation type="submission" date="2017-04" db="EMBL/GenBank/DDBJ databases">
        <authorList>
            <person name="Varghese N."/>
            <person name="Submissions S."/>
        </authorList>
    </citation>
    <scope>NUCLEOTIDE SEQUENCE [LARGE SCALE GENOMIC DNA]</scope>
    <source>
        <strain evidence="4">DSM 19835</strain>
    </source>
</reference>